<dbReference type="EMBL" id="HBEL01024372">
    <property type="protein sequence ID" value="CAD8415256.1"/>
    <property type="molecule type" value="Transcribed_RNA"/>
</dbReference>
<evidence type="ECO:0000313" key="2">
    <source>
        <dbReference type="EMBL" id="CAD8415256.1"/>
    </source>
</evidence>
<evidence type="ECO:0000256" key="1">
    <source>
        <dbReference type="SAM" id="Phobius"/>
    </source>
</evidence>
<gene>
    <name evidence="2" type="ORF">PINE0816_LOCUS11391</name>
    <name evidence="3" type="ORF">PINE0816_LOCUS11392</name>
</gene>
<feature type="transmembrane region" description="Helical" evidence="1">
    <location>
        <begin position="53"/>
        <end position="78"/>
    </location>
</feature>
<accession>A0A6T8K4Q4</accession>
<name>A0A6T8K4Q4_9STRA</name>
<protein>
    <recommendedName>
        <fullName evidence="4">Protein S-acyltransferase</fullName>
    </recommendedName>
</protein>
<keyword evidence="1" id="KW-0812">Transmembrane</keyword>
<proteinExistence type="predicted"/>
<dbReference type="EMBL" id="HBEL01024373">
    <property type="protein sequence ID" value="CAD8415257.1"/>
    <property type="molecule type" value="Transcribed_RNA"/>
</dbReference>
<evidence type="ECO:0008006" key="4">
    <source>
        <dbReference type="Google" id="ProtNLM"/>
    </source>
</evidence>
<evidence type="ECO:0000313" key="3">
    <source>
        <dbReference type="EMBL" id="CAD8415257.1"/>
    </source>
</evidence>
<sequence>MTWYGTWAVTFTLKAFIEENDIWNRPIYNSETGEQVPTTYITMFQFLMGRQGLSMGVLLVNFCMALALTAFLSFHFYIMTILGMTTNEYFKWSQVKKWHSINVKKYEEAKSSGNAGAPYNINKVNTFAAIGKHQHDKVSSPTYTMPELPEMDVGCAGVGASYKADQMAGTSKERKNVFETETTEKFDKDAAPIHSASELPGVDVGRTGVTNSYKVDQGEMASEKKTGALVDDPGPLPKNIYNLGFLENLSEVISPRSLREDAQERWLTYLKEHGKNIVSHRKKVEEKKRS</sequence>
<keyword evidence="1" id="KW-0472">Membrane</keyword>
<reference evidence="2" key="1">
    <citation type="submission" date="2021-01" db="EMBL/GenBank/DDBJ databases">
        <authorList>
            <person name="Corre E."/>
            <person name="Pelletier E."/>
            <person name="Niang G."/>
            <person name="Scheremetjew M."/>
            <person name="Finn R."/>
            <person name="Kale V."/>
            <person name="Holt S."/>
            <person name="Cochrane G."/>
            <person name="Meng A."/>
            <person name="Brown T."/>
            <person name="Cohen L."/>
        </authorList>
    </citation>
    <scope>NUCLEOTIDE SEQUENCE</scope>
    <source>
        <strain evidence="2">CCAP1064/1</strain>
    </source>
</reference>
<organism evidence="2">
    <name type="scientific">Proboscia inermis</name>
    <dbReference type="NCBI Taxonomy" id="420281"/>
    <lineage>
        <taxon>Eukaryota</taxon>
        <taxon>Sar</taxon>
        <taxon>Stramenopiles</taxon>
        <taxon>Ochrophyta</taxon>
        <taxon>Bacillariophyta</taxon>
        <taxon>Coscinodiscophyceae</taxon>
        <taxon>Rhizosoleniophycidae</taxon>
        <taxon>Rhizosoleniales</taxon>
        <taxon>Rhizosoleniaceae</taxon>
        <taxon>Proboscia</taxon>
    </lineage>
</organism>
<dbReference type="AlphaFoldDB" id="A0A6T8K4Q4"/>
<keyword evidence="1" id="KW-1133">Transmembrane helix</keyword>